<keyword evidence="4" id="KW-0808">Transferase</keyword>
<evidence type="ECO:0000256" key="4">
    <source>
        <dbReference type="ARBA" id="ARBA00022679"/>
    </source>
</evidence>
<evidence type="ECO:0000256" key="6">
    <source>
        <dbReference type="ARBA" id="ARBA00022777"/>
    </source>
</evidence>
<keyword evidence="14" id="KW-1185">Reference proteome</keyword>
<evidence type="ECO:0000313" key="14">
    <source>
        <dbReference type="Proteomes" id="UP001205311"/>
    </source>
</evidence>
<feature type="coiled-coil region" evidence="9">
    <location>
        <begin position="161"/>
        <end position="188"/>
    </location>
</feature>
<evidence type="ECO:0000256" key="5">
    <source>
        <dbReference type="ARBA" id="ARBA00022741"/>
    </source>
</evidence>
<dbReference type="EC" id="2.7.13.3" evidence="2"/>
<keyword evidence="10" id="KW-0812">Transmembrane</keyword>
<evidence type="ECO:0000256" key="10">
    <source>
        <dbReference type="SAM" id="Phobius"/>
    </source>
</evidence>
<reference evidence="13 14" key="1">
    <citation type="submission" date="2022-06" db="EMBL/GenBank/DDBJ databases">
        <title>Genomic Encyclopedia of Archaeal and Bacterial Type Strains, Phase II (KMG-II): from individual species to whole genera.</title>
        <authorList>
            <person name="Goeker M."/>
        </authorList>
    </citation>
    <scope>NUCLEOTIDE SEQUENCE [LARGE SCALE GENOMIC DNA]</scope>
    <source>
        <strain evidence="13 14">DSM 40477</strain>
    </source>
</reference>
<evidence type="ECO:0000259" key="11">
    <source>
        <dbReference type="Pfam" id="PF02518"/>
    </source>
</evidence>
<keyword evidence="7" id="KW-0067">ATP-binding</keyword>
<feature type="transmembrane region" description="Helical" evidence="10">
    <location>
        <begin position="16"/>
        <end position="36"/>
    </location>
</feature>
<dbReference type="InterPro" id="IPR050482">
    <property type="entry name" value="Sensor_HK_TwoCompSys"/>
</dbReference>
<organism evidence="13 14">
    <name type="scientific">Streptoalloteichus tenebrarius (strain ATCC 17920 / DSM 40477 / JCM 4838 / CBS 697.72 / NBRC 16177 / NCIMB 11028 / NRRL B-12390 / A12253. 1 / ISP 5477)</name>
    <name type="common">Streptomyces tenebrarius</name>
    <dbReference type="NCBI Taxonomy" id="1933"/>
    <lineage>
        <taxon>Bacteria</taxon>
        <taxon>Bacillati</taxon>
        <taxon>Actinomycetota</taxon>
        <taxon>Actinomycetes</taxon>
        <taxon>Pseudonocardiales</taxon>
        <taxon>Pseudonocardiaceae</taxon>
        <taxon>Streptoalloteichus</taxon>
    </lineage>
</organism>
<keyword evidence="10" id="KW-0472">Membrane</keyword>
<dbReference type="CDD" id="cd16917">
    <property type="entry name" value="HATPase_UhpB-NarQ-NarX-like"/>
    <property type="match status" value="1"/>
</dbReference>
<dbReference type="Proteomes" id="UP001205311">
    <property type="component" value="Unassembled WGS sequence"/>
</dbReference>
<dbReference type="InterPro" id="IPR036890">
    <property type="entry name" value="HATPase_C_sf"/>
</dbReference>
<evidence type="ECO:0000256" key="2">
    <source>
        <dbReference type="ARBA" id="ARBA00012438"/>
    </source>
</evidence>
<dbReference type="Gene3D" id="3.30.565.10">
    <property type="entry name" value="Histidine kinase-like ATPase, C-terminal domain"/>
    <property type="match status" value="1"/>
</dbReference>
<evidence type="ECO:0000256" key="7">
    <source>
        <dbReference type="ARBA" id="ARBA00022840"/>
    </source>
</evidence>
<dbReference type="PANTHER" id="PTHR24421:SF10">
    <property type="entry name" value="NITRATE_NITRITE SENSOR PROTEIN NARQ"/>
    <property type="match status" value="1"/>
</dbReference>
<evidence type="ECO:0000256" key="9">
    <source>
        <dbReference type="SAM" id="Coils"/>
    </source>
</evidence>
<dbReference type="SUPFAM" id="SSF55874">
    <property type="entry name" value="ATPase domain of HSP90 chaperone/DNA topoisomerase II/histidine kinase"/>
    <property type="match status" value="1"/>
</dbReference>
<evidence type="ECO:0000256" key="3">
    <source>
        <dbReference type="ARBA" id="ARBA00022553"/>
    </source>
</evidence>
<keyword evidence="3" id="KW-0597">Phosphoprotein</keyword>
<feature type="domain" description="Signal transduction histidine kinase subgroup 3 dimerisation and phosphoacceptor" evidence="12">
    <location>
        <begin position="193"/>
        <end position="256"/>
    </location>
</feature>
<dbReference type="Pfam" id="PF07730">
    <property type="entry name" value="HisKA_3"/>
    <property type="match status" value="1"/>
</dbReference>
<feature type="transmembrane region" description="Helical" evidence="10">
    <location>
        <begin position="143"/>
        <end position="162"/>
    </location>
</feature>
<evidence type="ECO:0000256" key="1">
    <source>
        <dbReference type="ARBA" id="ARBA00000085"/>
    </source>
</evidence>
<dbReference type="InterPro" id="IPR011712">
    <property type="entry name" value="Sig_transdc_His_kin_sub3_dim/P"/>
</dbReference>
<accession>A0ABT1HU90</accession>
<feature type="transmembrane region" description="Helical" evidence="10">
    <location>
        <begin position="65"/>
        <end position="85"/>
    </location>
</feature>
<gene>
    <name evidence="13" type="ORF">LX15_002792</name>
</gene>
<keyword evidence="5" id="KW-0547">Nucleotide-binding</keyword>
<comment type="catalytic activity">
    <reaction evidence="1">
        <text>ATP + protein L-histidine = ADP + protein N-phospho-L-histidine.</text>
        <dbReference type="EC" id="2.7.13.3"/>
    </reaction>
</comment>
<feature type="transmembrane region" description="Helical" evidence="10">
    <location>
        <begin position="42"/>
        <end position="60"/>
    </location>
</feature>
<evidence type="ECO:0000256" key="8">
    <source>
        <dbReference type="ARBA" id="ARBA00023012"/>
    </source>
</evidence>
<protein>
    <recommendedName>
        <fullName evidence="2">histidine kinase</fullName>
        <ecNumber evidence="2">2.7.13.3</ecNumber>
    </recommendedName>
</protein>
<dbReference type="Gene3D" id="1.20.5.1930">
    <property type="match status" value="1"/>
</dbReference>
<evidence type="ECO:0000259" key="12">
    <source>
        <dbReference type="Pfam" id="PF07730"/>
    </source>
</evidence>
<keyword evidence="9" id="KW-0175">Coiled coil</keyword>
<sequence>MVDVSRRHWESWRQTLFDAGPALCVLVVLAALVIRYGLPDDVNGWTGLVVQTGLGVALLFRRRAALAVTTAVTLGAVAMLLSVYLAPGLLVDAADEGALWVPLATPFAVSGAVLHASRHRLTWVLAAVLTLIATRPWDTSVGVVTAGLLFTAVPVLLGMYAADRQRLIQALTDRAERAEREQHLLARQARAEERVRLAGEMHDVVTHRVSLMVLQAGALRVTAPDERTRDAAEELRAAGCQALEELRDLIGVLRSSAGSPATVASPATAASMVDAGPGGSSDGSVVPLLADLVAESESVGVPVNLVEDGNPLFASPVVARTAYRVVQEALTNVRKHAPGAATRVHVRYGADRVRLTVSNSFPTHPRDTALSASGSGTGLLGLRQRVELVGGTLRARPEPDGGFTLDATLPAYVPTTPMPENSRHGS</sequence>
<keyword evidence="6" id="KW-0418">Kinase</keyword>
<dbReference type="PANTHER" id="PTHR24421">
    <property type="entry name" value="NITRATE/NITRITE SENSOR PROTEIN NARX-RELATED"/>
    <property type="match status" value="1"/>
</dbReference>
<name>A0ABT1HU90_STRSD</name>
<keyword evidence="10" id="KW-1133">Transmembrane helix</keyword>
<keyword evidence="8" id="KW-0902">Two-component regulatory system</keyword>
<proteinExistence type="predicted"/>
<dbReference type="InterPro" id="IPR003594">
    <property type="entry name" value="HATPase_dom"/>
</dbReference>
<feature type="transmembrane region" description="Helical" evidence="10">
    <location>
        <begin position="97"/>
        <end position="114"/>
    </location>
</feature>
<evidence type="ECO:0000313" key="13">
    <source>
        <dbReference type="EMBL" id="MCP2259091.1"/>
    </source>
</evidence>
<dbReference type="EMBL" id="JAMTCP010000013">
    <property type="protein sequence ID" value="MCP2259091.1"/>
    <property type="molecule type" value="Genomic_DNA"/>
</dbReference>
<comment type="caution">
    <text evidence="13">The sequence shown here is derived from an EMBL/GenBank/DDBJ whole genome shotgun (WGS) entry which is preliminary data.</text>
</comment>
<feature type="domain" description="Histidine kinase/HSP90-like ATPase" evidence="11">
    <location>
        <begin position="320"/>
        <end position="411"/>
    </location>
</feature>
<dbReference type="Pfam" id="PF02518">
    <property type="entry name" value="HATPase_c"/>
    <property type="match status" value="1"/>
</dbReference>